<evidence type="ECO:0000313" key="1">
    <source>
        <dbReference type="EMBL" id="KAI0087983.1"/>
    </source>
</evidence>
<sequence>MMESNHKAERKGWEEKELKAQRNGGREEGVPDDEETVISFDCQRVDKWRTVSRSSAGDETHTPTVRDQAPKNATVHTTSPRAILNKQLQTLSPGELTLLSTLINSLVNPKPSSGDTVTLRERRAGSPTGTGKGIPGASGLEHALIPKNMGGDPFAGKKAPEPLLALLAHRHHLPLTMCTDAALKEIRSGYGIKYAKVYNFKAEKAYLIDTSQWPEETSINVEDWHQAYRNFLVILEDTGNDSITTLFRAHYDHLCTREGLSTFFESVLEFDIESRVRELPANH</sequence>
<comment type="caution">
    <text evidence="1">The sequence shown here is derived from an EMBL/GenBank/DDBJ whole genome shotgun (WGS) entry which is preliminary data.</text>
</comment>
<accession>A0ACB8U179</accession>
<gene>
    <name evidence="1" type="ORF">BDY19DRAFT_906975</name>
</gene>
<protein>
    <submittedName>
        <fullName evidence="1">Uncharacterized protein</fullName>
    </submittedName>
</protein>
<proteinExistence type="predicted"/>
<keyword evidence="2" id="KW-1185">Reference proteome</keyword>
<name>A0ACB8U179_9APHY</name>
<organism evidence="1 2">
    <name type="scientific">Irpex rosettiformis</name>
    <dbReference type="NCBI Taxonomy" id="378272"/>
    <lineage>
        <taxon>Eukaryota</taxon>
        <taxon>Fungi</taxon>
        <taxon>Dikarya</taxon>
        <taxon>Basidiomycota</taxon>
        <taxon>Agaricomycotina</taxon>
        <taxon>Agaricomycetes</taxon>
        <taxon>Polyporales</taxon>
        <taxon>Irpicaceae</taxon>
        <taxon>Irpex</taxon>
    </lineage>
</organism>
<evidence type="ECO:0000313" key="2">
    <source>
        <dbReference type="Proteomes" id="UP001055072"/>
    </source>
</evidence>
<dbReference type="EMBL" id="MU274915">
    <property type="protein sequence ID" value="KAI0087983.1"/>
    <property type="molecule type" value="Genomic_DNA"/>
</dbReference>
<dbReference type="Proteomes" id="UP001055072">
    <property type="component" value="Unassembled WGS sequence"/>
</dbReference>
<reference evidence="1" key="1">
    <citation type="journal article" date="2021" name="Environ. Microbiol.">
        <title>Gene family expansions and transcriptome signatures uncover fungal adaptations to wood decay.</title>
        <authorList>
            <person name="Hage H."/>
            <person name="Miyauchi S."/>
            <person name="Viragh M."/>
            <person name="Drula E."/>
            <person name="Min B."/>
            <person name="Chaduli D."/>
            <person name="Navarro D."/>
            <person name="Favel A."/>
            <person name="Norest M."/>
            <person name="Lesage-Meessen L."/>
            <person name="Balint B."/>
            <person name="Merenyi Z."/>
            <person name="de Eugenio L."/>
            <person name="Morin E."/>
            <person name="Martinez A.T."/>
            <person name="Baldrian P."/>
            <person name="Stursova M."/>
            <person name="Martinez M.J."/>
            <person name="Novotny C."/>
            <person name="Magnuson J.K."/>
            <person name="Spatafora J.W."/>
            <person name="Maurice S."/>
            <person name="Pangilinan J."/>
            <person name="Andreopoulos W."/>
            <person name="LaButti K."/>
            <person name="Hundley H."/>
            <person name="Na H."/>
            <person name="Kuo A."/>
            <person name="Barry K."/>
            <person name="Lipzen A."/>
            <person name="Henrissat B."/>
            <person name="Riley R."/>
            <person name="Ahrendt S."/>
            <person name="Nagy L.G."/>
            <person name="Grigoriev I.V."/>
            <person name="Martin F."/>
            <person name="Rosso M.N."/>
        </authorList>
    </citation>
    <scope>NUCLEOTIDE SEQUENCE</scope>
    <source>
        <strain evidence="1">CBS 384.51</strain>
    </source>
</reference>